<evidence type="ECO:0000259" key="10">
    <source>
        <dbReference type="PROSITE" id="PS50835"/>
    </source>
</evidence>
<dbReference type="AlphaFoldDB" id="A0A8C5RT04"/>
<keyword evidence="5 9" id="KW-0732">Signal</keyword>
<dbReference type="PANTHER" id="PTHR23267">
    <property type="entry name" value="IMMUNOGLOBULIN LIGHT CHAIN"/>
    <property type="match status" value="1"/>
</dbReference>
<dbReference type="FunFam" id="2.60.40.10:FF:000620">
    <property type="entry name" value="Immunoglobulin lambda locus"/>
    <property type="match status" value="1"/>
</dbReference>
<keyword evidence="12" id="KW-1185">Reference proteome</keyword>
<dbReference type="InterPro" id="IPR007110">
    <property type="entry name" value="Ig-like_dom"/>
</dbReference>
<evidence type="ECO:0000256" key="3">
    <source>
        <dbReference type="ARBA" id="ARBA00022475"/>
    </source>
</evidence>
<proteinExistence type="predicted"/>
<organism evidence="11 12">
    <name type="scientific">Laticauda laticaudata</name>
    <name type="common">Blue-ringed sea krait</name>
    <name type="synonym">Blue-lipped sea krait</name>
    <dbReference type="NCBI Taxonomy" id="8630"/>
    <lineage>
        <taxon>Eukaryota</taxon>
        <taxon>Metazoa</taxon>
        <taxon>Chordata</taxon>
        <taxon>Craniata</taxon>
        <taxon>Vertebrata</taxon>
        <taxon>Euteleostomi</taxon>
        <taxon>Lepidosauria</taxon>
        <taxon>Squamata</taxon>
        <taxon>Bifurcata</taxon>
        <taxon>Unidentata</taxon>
        <taxon>Episquamata</taxon>
        <taxon>Toxicofera</taxon>
        <taxon>Serpentes</taxon>
        <taxon>Colubroidea</taxon>
        <taxon>Elapidae</taxon>
        <taxon>Laticaudinae</taxon>
        <taxon>Laticauda</taxon>
    </lineage>
</organism>
<dbReference type="SMART" id="SM00409">
    <property type="entry name" value="IG"/>
    <property type="match status" value="1"/>
</dbReference>
<sequence>MTFLHYLFLCLLLCTGSFAQYVLTQPSSVSVPLEQNQRITCSANNIARKSVYWYQQKPGDPPVLIIYNDNQRPTGISDRFSGTNSGNTATLSISRAQAQDEAVYYCQVFDNDQCTVIQIKGEVQQKPVSEAFHLLGWLGEAQPYPTRKISLFQGGRGRNAKPRISMG</sequence>
<dbReference type="GO" id="GO:0005886">
    <property type="term" value="C:plasma membrane"/>
    <property type="evidence" value="ECO:0007669"/>
    <property type="project" value="UniProtKB-SubCell"/>
</dbReference>
<dbReference type="InterPro" id="IPR013106">
    <property type="entry name" value="Ig_V-set"/>
</dbReference>
<keyword evidence="3" id="KW-1003">Cell membrane</keyword>
<dbReference type="Proteomes" id="UP000694406">
    <property type="component" value="Unplaced"/>
</dbReference>
<dbReference type="GeneTree" id="ENSGT00940000153120"/>
<dbReference type="SUPFAM" id="SSF48726">
    <property type="entry name" value="Immunoglobulin"/>
    <property type="match status" value="1"/>
</dbReference>
<keyword evidence="8" id="KW-0393">Immunoglobulin domain</keyword>
<accession>A0A8C5RT04</accession>
<feature type="domain" description="Ig-like" evidence="10">
    <location>
        <begin position="26"/>
        <end position="129"/>
    </location>
</feature>
<evidence type="ECO:0000256" key="6">
    <source>
        <dbReference type="ARBA" id="ARBA00022859"/>
    </source>
</evidence>
<dbReference type="GO" id="GO:0005576">
    <property type="term" value="C:extracellular region"/>
    <property type="evidence" value="ECO:0007669"/>
    <property type="project" value="UniProtKB-SubCell"/>
</dbReference>
<dbReference type="InterPro" id="IPR003599">
    <property type="entry name" value="Ig_sub"/>
</dbReference>
<protein>
    <recommendedName>
        <fullName evidence="10">Ig-like domain-containing protein</fullName>
    </recommendedName>
</protein>
<evidence type="ECO:0000256" key="5">
    <source>
        <dbReference type="ARBA" id="ARBA00022729"/>
    </source>
</evidence>
<dbReference type="SMART" id="SM00406">
    <property type="entry name" value="IGv"/>
    <property type="match status" value="1"/>
</dbReference>
<dbReference type="InterPro" id="IPR036179">
    <property type="entry name" value="Ig-like_dom_sf"/>
</dbReference>
<evidence type="ECO:0000256" key="1">
    <source>
        <dbReference type="ARBA" id="ARBA00004236"/>
    </source>
</evidence>
<keyword evidence="7" id="KW-0472">Membrane</keyword>
<dbReference type="PROSITE" id="PS50835">
    <property type="entry name" value="IG_LIKE"/>
    <property type="match status" value="1"/>
</dbReference>
<keyword evidence="6" id="KW-0391">Immunity</keyword>
<name>A0A8C5RT04_LATLA</name>
<dbReference type="Pfam" id="PF07686">
    <property type="entry name" value="V-set"/>
    <property type="match status" value="1"/>
</dbReference>
<dbReference type="GO" id="GO:0002376">
    <property type="term" value="P:immune system process"/>
    <property type="evidence" value="ECO:0007669"/>
    <property type="project" value="UniProtKB-KW"/>
</dbReference>
<evidence type="ECO:0000313" key="12">
    <source>
        <dbReference type="Proteomes" id="UP000694406"/>
    </source>
</evidence>
<reference evidence="11" key="1">
    <citation type="submission" date="2025-08" db="UniProtKB">
        <authorList>
            <consortium name="Ensembl"/>
        </authorList>
    </citation>
    <scope>IDENTIFICATION</scope>
</reference>
<evidence type="ECO:0000313" key="11">
    <source>
        <dbReference type="Ensembl" id="ENSLLTP00000005857.1"/>
    </source>
</evidence>
<dbReference type="Ensembl" id="ENSLLTT00000006095.1">
    <property type="protein sequence ID" value="ENSLLTP00000005857.1"/>
    <property type="gene ID" value="ENSLLTG00000004479.1"/>
</dbReference>
<keyword evidence="4" id="KW-0964">Secreted</keyword>
<feature type="chain" id="PRO_5034582089" description="Ig-like domain-containing protein" evidence="9">
    <location>
        <begin position="20"/>
        <end position="167"/>
    </location>
</feature>
<dbReference type="InterPro" id="IPR013783">
    <property type="entry name" value="Ig-like_fold"/>
</dbReference>
<dbReference type="Gene3D" id="2.60.40.10">
    <property type="entry name" value="Immunoglobulins"/>
    <property type="match status" value="1"/>
</dbReference>
<evidence type="ECO:0000256" key="4">
    <source>
        <dbReference type="ARBA" id="ARBA00022525"/>
    </source>
</evidence>
<evidence type="ECO:0000256" key="2">
    <source>
        <dbReference type="ARBA" id="ARBA00004613"/>
    </source>
</evidence>
<comment type="subcellular location">
    <subcellularLocation>
        <location evidence="1">Cell membrane</location>
    </subcellularLocation>
    <subcellularLocation>
        <location evidence="2">Secreted</location>
    </subcellularLocation>
</comment>
<evidence type="ECO:0000256" key="9">
    <source>
        <dbReference type="SAM" id="SignalP"/>
    </source>
</evidence>
<reference evidence="11" key="2">
    <citation type="submission" date="2025-09" db="UniProtKB">
        <authorList>
            <consortium name="Ensembl"/>
        </authorList>
    </citation>
    <scope>IDENTIFICATION</scope>
</reference>
<feature type="signal peptide" evidence="9">
    <location>
        <begin position="1"/>
        <end position="19"/>
    </location>
</feature>
<evidence type="ECO:0000256" key="8">
    <source>
        <dbReference type="ARBA" id="ARBA00023319"/>
    </source>
</evidence>
<evidence type="ECO:0000256" key="7">
    <source>
        <dbReference type="ARBA" id="ARBA00023136"/>
    </source>
</evidence>
<dbReference type="InterPro" id="IPR050150">
    <property type="entry name" value="IgV_Light_Chain"/>
</dbReference>